<feature type="transmembrane region" description="Helical" evidence="1">
    <location>
        <begin position="20"/>
        <end position="38"/>
    </location>
</feature>
<protein>
    <submittedName>
        <fullName evidence="2">Uncharacterized protein</fullName>
    </submittedName>
</protein>
<keyword evidence="1" id="KW-1133">Transmembrane helix</keyword>
<evidence type="ECO:0000313" key="3">
    <source>
        <dbReference type="Proteomes" id="UP000002648"/>
    </source>
</evidence>
<dbReference type="AlphaFoldDB" id="A0A9P2S1L0"/>
<proteinExistence type="predicted"/>
<sequence length="43" mass="5261">MQFYLDVFKMESRECFFRLPGFYITVVITNFHVNYFALKDQDS</sequence>
<dbReference type="EMBL" id="AIMD01000003">
    <property type="protein sequence ID" value="EJF97809.1"/>
    <property type="molecule type" value="Genomic_DNA"/>
</dbReference>
<dbReference type="Proteomes" id="UP000002648">
    <property type="component" value="Unassembled WGS sequence"/>
</dbReference>
<evidence type="ECO:0000256" key="1">
    <source>
        <dbReference type="SAM" id="Phobius"/>
    </source>
</evidence>
<keyword evidence="1" id="KW-0812">Transmembrane</keyword>
<keyword evidence="3" id="KW-1185">Reference proteome</keyword>
<organism evidence="2 3">
    <name type="scientific">Bartonella taylorii 8TBB</name>
    <dbReference type="NCBI Taxonomy" id="1094560"/>
    <lineage>
        <taxon>Bacteria</taxon>
        <taxon>Pseudomonadati</taxon>
        <taxon>Pseudomonadota</taxon>
        <taxon>Alphaproteobacteria</taxon>
        <taxon>Hyphomicrobiales</taxon>
        <taxon>Bartonellaceae</taxon>
        <taxon>Bartonella</taxon>
    </lineage>
</organism>
<reference evidence="2 3" key="1">
    <citation type="submission" date="2012-03" db="EMBL/GenBank/DDBJ databases">
        <title>The Genome Sequence of Bartonella taylorii 8TBB.</title>
        <authorList>
            <consortium name="The Broad Institute Genome Sequencing Platform"/>
            <consortium name="The Broad Institute Genome Sequencing Center for Infectious Disease"/>
            <person name="Feldgarden M."/>
            <person name="Kirby J."/>
            <person name="Kosoy M."/>
            <person name="Birtles R."/>
            <person name="Probert W.S."/>
            <person name="Chiaraviglio L."/>
            <person name="Young S.K."/>
            <person name="Zeng Q."/>
            <person name="Gargeya S."/>
            <person name="Fitzgerald M."/>
            <person name="Haas B."/>
            <person name="Abouelleil A."/>
            <person name="Alvarado L."/>
            <person name="Arachchi H.M."/>
            <person name="Berlin A."/>
            <person name="Chapman S.B."/>
            <person name="Gearin G."/>
            <person name="Goldberg J."/>
            <person name="Griggs A."/>
            <person name="Gujja S."/>
            <person name="Hansen M."/>
            <person name="Heiman D."/>
            <person name="Howarth C."/>
            <person name="Larimer J."/>
            <person name="Lui A."/>
            <person name="MacDonald P.J.P."/>
            <person name="McCowen C."/>
            <person name="Montmayeur A."/>
            <person name="Murphy C."/>
            <person name="Neiman D."/>
            <person name="Pearson M."/>
            <person name="Priest M."/>
            <person name="Roberts A."/>
            <person name="Saif S."/>
            <person name="Shea T."/>
            <person name="Sisk P."/>
            <person name="Stolte C."/>
            <person name="Sykes S."/>
            <person name="Wortman J."/>
            <person name="Nusbaum C."/>
            <person name="Birren B."/>
        </authorList>
    </citation>
    <scope>NUCLEOTIDE SEQUENCE [LARGE SCALE GENOMIC DNA]</scope>
    <source>
        <strain evidence="2 3">8TBB</strain>
    </source>
</reference>
<name>A0A9P2S1L0_BARTA</name>
<comment type="caution">
    <text evidence="2">The sequence shown here is derived from an EMBL/GenBank/DDBJ whole genome shotgun (WGS) entry which is preliminary data.</text>
</comment>
<accession>A0A9P2S1L0</accession>
<keyword evidence="1" id="KW-0472">Membrane</keyword>
<gene>
    <name evidence="2" type="ORF">ME9_00075</name>
</gene>
<evidence type="ECO:0000313" key="2">
    <source>
        <dbReference type="EMBL" id="EJF97809.1"/>
    </source>
</evidence>